<sequence>MIQQYLGLNKIWPTYIKSHSQCLCRPLIKLFLTFVLPQSPSETTYVAMSSATVGSIYSDAGSTRHRVRHGRIFRVVVNNSDMKKLTEVFSGYPSPVHDRRDQYPRQLDEHKKETKQIIRDLPFRLRAHKLRFGSTTMANGVVKPRQLCSTHKGLRAKLTYDIWDWVQHELDDRIGPFIYPVIMNFQLEPDVENKLRVLESVLEMYHSDFSYEAAAPPGRVPLILQDAMGSKFRYQQNQCPGCYLARIGSDQNVCFALLVGTLARSGPSRLGRDRNHVISSRVRFLQYWLRLHRKGLELIEQAWTLAGEVRDLRRAWKESQMHYIQESVRASLPVNELSGPPVDLDRGSRNTGVLAHPPDTNHSRRPHVDLDRTSWNPETFAPPSDINPPLDPPILTCKQGPVQETGTRMVMASTWAGVQCIVRTVYIRTAQ</sequence>
<dbReference type="Proteomes" id="UP000240883">
    <property type="component" value="Unassembled WGS sequence"/>
</dbReference>
<dbReference type="AlphaFoldDB" id="A0A2T2PBE9"/>
<keyword evidence="3" id="KW-1185">Reference proteome</keyword>
<gene>
    <name evidence="2" type="ORF">BS50DRAFT_28763</name>
</gene>
<reference evidence="2 3" key="1">
    <citation type="journal article" date="2018" name="Front. Microbiol.">
        <title>Genome-Wide Analysis of Corynespora cassiicola Leaf Fall Disease Putative Effectors.</title>
        <authorList>
            <person name="Lopez D."/>
            <person name="Ribeiro S."/>
            <person name="Label P."/>
            <person name="Fumanal B."/>
            <person name="Venisse J.S."/>
            <person name="Kohler A."/>
            <person name="de Oliveira R.R."/>
            <person name="Labutti K."/>
            <person name="Lipzen A."/>
            <person name="Lail K."/>
            <person name="Bauer D."/>
            <person name="Ohm R.A."/>
            <person name="Barry K.W."/>
            <person name="Spatafora J."/>
            <person name="Grigoriev I.V."/>
            <person name="Martin F.M."/>
            <person name="Pujade-Renaud V."/>
        </authorList>
    </citation>
    <scope>NUCLEOTIDE SEQUENCE [LARGE SCALE GENOMIC DNA]</scope>
    <source>
        <strain evidence="2 3">Philippines</strain>
    </source>
</reference>
<accession>A0A2T2PBE9</accession>
<organism evidence="2 3">
    <name type="scientific">Corynespora cassiicola Philippines</name>
    <dbReference type="NCBI Taxonomy" id="1448308"/>
    <lineage>
        <taxon>Eukaryota</taxon>
        <taxon>Fungi</taxon>
        <taxon>Dikarya</taxon>
        <taxon>Ascomycota</taxon>
        <taxon>Pezizomycotina</taxon>
        <taxon>Dothideomycetes</taxon>
        <taxon>Pleosporomycetidae</taxon>
        <taxon>Pleosporales</taxon>
        <taxon>Corynesporascaceae</taxon>
        <taxon>Corynespora</taxon>
    </lineage>
</organism>
<proteinExistence type="predicted"/>
<evidence type="ECO:0000256" key="1">
    <source>
        <dbReference type="SAM" id="MobiDB-lite"/>
    </source>
</evidence>
<dbReference type="OrthoDB" id="3786931at2759"/>
<feature type="region of interest" description="Disordered" evidence="1">
    <location>
        <begin position="354"/>
        <end position="391"/>
    </location>
</feature>
<dbReference type="EMBL" id="KZ678128">
    <property type="protein sequence ID" value="PSN74981.1"/>
    <property type="molecule type" value="Genomic_DNA"/>
</dbReference>
<name>A0A2T2PBE9_CORCC</name>
<evidence type="ECO:0000313" key="2">
    <source>
        <dbReference type="EMBL" id="PSN74981.1"/>
    </source>
</evidence>
<protein>
    <submittedName>
        <fullName evidence="2">Uncharacterized protein</fullName>
    </submittedName>
</protein>
<evidence type="ECO:0000313" key="3">
    <source>
        <dbReference type="Proteomes" id="UP000240883"/>
    </source>
</evidence>
<dbReference type="STRING" id="1448308.A0A2T2PBE9"/>
<feature type="compositionally biased region" description="Basic and acidic residues" evidence="1">
    <location>
        <begin position="359"/>
        <end position="372"/>
    </location>
</feature>